<accession>A0ABD3S6W0</accession>
<dbReference type="AlphaFoldDB" id="A0ABD3S6W0"/>
<protein>
    <submittedName>
        <fullName evidence="2">Uncharacterized protein</fullName>
    </submittedName>
</protein>
<reference evidence="2 3" key="1">
    <citation type="submission" date="2024-12" db="EMBL/GenBank/DDBJ databases">
        <title>The unique morphological basis and parallel evolutionary history of personate flowers in Penstemon.</title>
        <authorList>
            <person name="Depatie T.H."/>
            <person name="Wessinger C.A."/>
        </authorList>
    </citation>
    <scope>NUCLEOTIDE SEQUENCE [LARGE SCALE GENOMIC DNA]</scope>
    <source>
        <strain evidence="2">WTNN_2</strain>
        <tissue evidence="2">Leaf</tissue>
    </source>
</reference>
<dbReference type="Proteomes" id="UP001634393">
    <property type="component" value="Unassembled WGS sequence"/>
</dbReference>
<sequence length="76" mass="8271">MCTELDSNDSPVVSASSDFIDITGYDEIDSLRIHSVLFDDVDLSIGDSVELGENKNDQEDSVEDVGPSDRYGRPSS</sequence>
<evidence type="ECO:0000313" key="2">
    <source>
        <dbReference type="EMBL" id="KAL3820186.1"/>
    </source>
</evidence>
<evidence type="ECO:0000313" key="3">
    <source>
        <dbReference type="Proteomes" id="UP001634393"/>
    </source>
</evidence>
<name>A0ABD3S6W0_9LAMI</name>
<gene>
    <name evidence="2" type="ORF">ACJIZ3_006091</name>
</gene>
<proteinExistence type="predicted"/>
<dbReference type="EMBL" id="JBJXBP010000007">
    <property type="protein sequence ID" value="KAL3820186.1"/>
    <property type="molecule type" value="Genomic_DNA"/>
</dbReference>
<keyword evidence="3" id="KW-1185">Reference proteome</keyword>
<comment type="caution">
    <text evidence="2">The sequence shown here is derived from an EMBL/GenBank/DDBJ whole genome shotgun (WGS) entry which is preliminary data.</text>
</comment>
<feature type="region of interest" description="Disordered" evidence="1">
    <location>
        <begin position="49"/>
        <end position="76"/>
    </location>
</feature>
<evidence type="ECO:0000256" key="1">
    <source>
        <dbReference type="SAM" id="MobiDB-lite"/>
    </source>
</evidence>
<organism evidence="2 3">
    <name type="scientific">Penstemon smallii</name>
    <dbReference type="NCBI Taxonomy" id="265156"/>
    <lineage>
        <taxon>Eukaryota</taxon>
        <taxon>Viridiplantae</taxon>
        <taxon>Streptophyta</taxon>
        <taxon>Embryophyta</taxon>
        <taxon>Tracheophyta</taxon>
        <taxon>Spermatophyta</taxon>
        <taxon>Magnoliopsida</taxon>
        <taxon>eudicotyledons</taxon>
        <taxon>Gunneridae</taxon>
        <taxon>Pentapetalae</taxon>
        <taxon>asterids</taxon>
        <taxon>lamiids</taxon>
        <taxon>Lamiales</taxon>
        <taxon>Plantaginaceae</taxon>
        <taxon>Cheloneae</taxon>
        <taxon>Penstemon</taxon>
    </lineage>
</organism>